<evidence type="ECO:0000259" key="1">
    <source>
        <dbReference type="PROSITE" id="PS50404"/>
    </source>
</evidence>
<dbReference type="Gene3D" id="1.20.1050.10">
    <property type="match status" value="2"/>
</dbReference>
<organism evidence="2 3">
    <name type="scientific">Phytophthora citrophthora</name>
    <dbReference type="NCBI Taxonomy" id="4793"/>
    <lineage>
        <taxon>Eukaryota</taxon>
        <taxon>Sar</taxon>
        <taxon>Stramenopiles</taxon>
        <taxon>Oomycota</taxon>
        <taxon>Peronosporomycetes</taxon>
        <taxon>Peronosporales</taxon>
        <taxon>Peronosporaceae</taxon>
        <taxon>Phytophthora</taxon>
    </lineage>
</organism>
<proteinExistence type="predicted"/>
<dbReference type="EMBL" id="JASMQC010000001">
    <property type="protein sequence ID" value="KAK1948359.1"/>
    <property type="molecule type" value="Genomic_DNA"/>
</dbReference>
<dbReference type="Proteomes" id="UP001259832">
    <property type="component" value="Unassembled WGS sequence"/>
</dbReference>
<gene>
    <name evidence="2" type="ORF">P3T76_000649</name>
</gene>
<dbReference type="SUPFAM" id="SSF52833">
    <property type="entry name" value="Thioredoxin-like"/>
    <property type="match status" value="2"/>
</dbReference>
<accession>A0AAD9H0A7</accession>
<dbReference type="AlphaFoldDB" id="A0AAD9H0A7"/>
<evidence type="ECO:0000313" key="3">
    <source>
        <dbReference type="Proteomes" id="UP001259832"/>
    </source>
</evidence>
<dbReference type="InterPro" id="IPR036282">
    <property type="entry name" value="Glutathione-S-Trfase_C_sf"/>
</dbReference>
<dbReference type="Pfam" id="PF00106">
    <property type="entry name" value="adh_short"/>
    <property type="match status" value="1"/>
</dbReference>
<comment type="caution">
    <text evidence="2">The sequence shown here is derived from an EMBL/GenBank/DDBJ whole genome shotgun (WGS) entry which is preliminary data.</text>
</comment>
<dbReference type="PANTHER" id="PTHR11571:SF252">
    <property type="entry name" value="GLUTATHIONE S-TRANSFERASE"/>
    <property type="match status" value="1"/>
</dbReference>
<dbReference type="Pfam" id="PF02798">
    <property type="entry name" value="GST_N"/>
    <property type="match status" value="2"/>
</dbReference>
<dbReference type="InterPro" id="IPR002347">
    <property type="entry name" value="SDR_fam"/>
</dbReference>
<dbReference type="InterPro" id="IPR004045">
    <property type="entry name" value="Glutathione_S-Trfase_N"/>
</dbReference>
<feature type="domain" description="GST N-terminal" evidence="1">
    <location>
        <begin position="5"/>
        <end position="82"/>
    </location>
</feature>
<feature type="domain" description="GST N-terminal" evidence="1">
    <location>
        <begin position="211"/>
        <end position="288"/>
    </location>
</feature>
<reference evidence="2" key="1">
    <citation type="submission" date="2023-08" db="EMBL/GenBank/DDBJ databases">
        <title>Reference Genome Resource for the Citrus Pathogen Phytophthora citrophthora.</title>
        <authorList>
            <person name="Moller H."/>
            <person name="Coetzee B."/>
            <person name="Rose L.J."/>
            <person name="Van Niekerk J.M."/>
        </authorList>
    </citation>
    <scope>NUCLEOTIDE SEQUENCE</scope>
    <source>
        <strain evidence="2">STE-U-9442</strain>
    </source>
</reference>
<dbReference type="InterPro" id="IPR036249">
    <property type="entry name" value="Thioredoxin-like_sf"/>
</dbReference>
<evidence type="ECO:0000313" key="2">
    <source>
        <dbReference type="EMBL" id="KAK1948359.1"/>
    </source>
</evidence>
<dbReference type="PROSITE" id="PS50404">
    <property type="entry name" value="GST_NTER"/>
    <property type="match status" value="2"/>
</dbReference>
<dbReference type="InterPro" id="IPR040079">
    <property type="entry name" value="Glutathione_S-Trfase"/>
</dbReference>
<dbReference type="PRINTS" id="PR00081">
    <property type="entry name" value="GDHRDH"/>
</dbReference>
<sequence>MSTFPSLKLTYFDFAGRAESVRLALYVGGVPFEDNRLTREEFAALKSSLPLGQVPVLEVDGQVLTQTFAILRYAGRLGGLYPTNSFAALKVDEILHALCEMWEQMLPSFQETDEVKRKAMREELATVTIPHYASRIDARLEKMYQMPTFQSDTLFVHEIALYTSTKAFKDGMFDNIPATLLDGYKFHKVMFEKVTGNQKIKEWNSLPHGTPKLKLTYFPFAGRAEPIRLAFFIGGIDFEDERMSFEEYAKVKSNLPYSQLPVLEVDGEPVAQSLAILRYAGTLAGLYPTTDTLAAVHVDEIFNLIDEMFNNPEWRATIGERDPDKLQKIREGLSKGIIPKTLESLEKRVAAFEGKYATESKLNVADLAVYAVVQLMKAGPPATHVTMADIKKTVLITGSTRGIGLSLAEHYTSAGWNVIGTTRANSNTDKLNALSPLKTVVLDVSDESSVLKAAIELEGVVIDLLINNAGIGYPTTFTTVTKEQTMHQYEVNVTGPFLVTRAFLPNLQLAVKAHGSASVLQVSSVVGSITNNTEENEWMFRGQYGYTASKAALNMVTRSLAMDLREHKIPVVCMNPGLWTPR</sequence>
<dbReference type="CDD" id="cd03039">
    <property type="entry name" value="GST_N_Sigma_like"/>
    <property type="match status" value="2"/>
</dbReference>
<dbReference type="SUPFAM" id="SSF51735">
    <property type="entry name" value="NAD(P)-binding Rossmann-fold domains"/>
    <property type="match status" value="1"/>
</dbReference>
<dbReference type="SFLD" id="SFLDS00019">
    <property type="entry name" value="Glutathione_Transferase_(cytos"/>
    <property type="match status" value="2"/>
</dbReference>
<dbReference type="InterPro" id="IPR004046">
    <property type="entry name" value="GST_C"/>
</dbReference>
<protein>
    <submittedName>
        <fullName evidence="2">Glutathione S-transferase 1</fullName>
    </submittedName>
</protein>
<keyword evidence="3" id="KW-1185">Reference proteome</keyword>
<dbReference type="PANTHER" id="PTHR11571">
    <property type="entry name" value="GLUTATHIONE S-TRANSFERASE"/>
    <property type="match status" value="1"/>
</dbReference>
<dbReference type="Pfam" id="PF14497">
    <property type="entry name" value="GST_C_3"/>
    <property type="match status" value="1"/>
</dbReference>
<dbReference type="InterPro" id="IPR050213">
    <property type="entry name" value="GST_superfamily"/>
</dbReference>
<dbReference type="FunFam" id="3.40.30.10:FF:000608">
    <property type="entry name" value="Glutathione S-Transferase"/>
    <property type="match status" value="2"/>
</dbReference>
<dbReference type="PRINTS" id="PR00080">
    <property type="entry name" value="SDRFAMILY"/>
</dbReference>
<dbReference type="Gene3D" id="3.40.50.720">
    <property type="entry name" value="NAD(P)-binding Rossmann-like Domain"/>
    <property type="match status" value="1"/>
</dbReference>
<dbReference type="GO" id="GO:0006749">
    <property type="term" value="P:glutathione metabolic process"/>
    <property type="evidence" value="ECO:0007669"/>
    <property type="project" value="TreeGrafter"/>
</dbReference>
<dbReference type="InterPro" id="IPR036291">
    <property type="entry name" value="NAD(P)-bd_dom_sf"/>
</dbReference>
<name>A0AAD9H0A7_9STRA</name>
<dbReference type="SUPFAM" id="SSF47616">
    <property type="entry name" value="GST C-terminal domain-like"/>
    <property type="match status" value="1"/>
</dbReference>
<dbReference type="Gene3D" id="3.40.30.10">
    <property type="entry name" value="Glutaredoxin"/>
    <property type="match status" value="2"/>
</dbReference>
<dbReference type="GO" id="GO:0004364">
    <property type="term" value="F:glutathione transferase activity"/>
    <property type="evidence" value="ECO:0007669"/>
    <property type="project" value="TreeGrafter"/>
</dbReference>